<dbReference type="EMBL" id="RJKN01000002">
    <property type="protein sequence ID" value="ROP45020.1"/>
    <property type="molecule type" value="Genomic_DNA"/>
</dbReference>
<dbReference type="Pfam" id="PF13561">
    <property type="entry name" value="adh_short_C2"/>
    <property type="match status" value="1"/>
</dbReference>
<comment type="caution">
    <text evidence="3">The sequence shown here is derived from an EMBL/GenBank/DDBJ whole genome shotgun (WGS) entry which is preliminary data.</text>
</comment>
<dbReference type="PRINTS" id="PR00081">
    <property type="entry name" value="GDHRDH"/>
</dbReference>
<keyword evidence="4" id="KW-1185">Reference proteome</keyword>
<evidence type="ECO:0000313" key="3">
    <source>
        <dbReference type="EMBL" id="ROP45020.1"/>
    </source>
</evidence>
<dbReference type="InterPro" id="IPR036291">
    <property type="entry name" value="NAD(P)-bd_dom_sf"/>
</dbReference>
<dbReference type="PANTHER" id="PTHR42760">
    <property type="entry name" value="SHORT-CHAIN DEHYDROGENASES/REDUCTASES FAMILY MEMBER"/>
    <property type="match status" value="1"/>
</dbReference>
<dbReference type="InterPro" id="IPR002347">
    <property type="entry name" value="SDR_fam"/>
</dbReference>
<dbReference type="FunFam" id="3.40.50.720:FF:000084">
    <property type="entry name" value="Short-chain dehydrogenase reductase"/>
    <property type="match status" value="1"/>
</dbReference>
<dbReference type="FunCoup" id="A0A3N1HRJ8">
    <property type="interactions" value="117"/>
</dbReference>
<dbReference type="Proteomes" id="UP000276232">
    <property type="component" value="Unassembled WGS sequence"/>
</dbReference>
<dbReference type="GO" id="GO:0016616">
    <property type="term" value="F:oxidoreductase activity, acting on the CH-OH group of donors, NAD or NADP as acceptor"/>
    <property type="evidence" value="ECO:0007669"/>
    <property type="project" value="TreeGrafter"/>
</dbReference>
<dbReference type="NCBIfam" id="NF005559">
    <property type="entry name" value="PRK07231.1"/>
    <property type="match status" value="1"/>
</dbReference>
<keyword evidence="2" id="KW-0560">Oxidoreductase</keyword>
<dbReference type="SUPFAM" id="SSF51735">
    <property type="entry name" value="NAD(P)-binding Rossmann-fold domains"/>
    <property type="match status" value="1"/>
</dbReference>
<protein>
    <submittedName>
        <fullName evidence="3">NAD(P)-dependent dehydrogenase (Short-subunit alcohol dehydrogenase family)</fullName>
    </submittedName>
</protein>
<gene>
    <name evidence="3" type="ORF">EDC03_1150</name>
</gene>
<name>A0A3N1HRJ8_9ACTN</name>
<sequence length="279" mass="29309">MSEGTSGAVQTEGHGPRAASGVLDRFRLDGRVALVTGGYRGLGRAFAQALAEAGADVAVAARDEAASVEAAAEIAASTGRRTLGLRMDVTDRAEVQAGVERVVAELGGLQVLVNNAGTCIHEPALEVSDEHFQQVLQTNVTGVWLPSQVAAPFLAQQGPDGVRGTVVNIGSISAQIVNRPQMQPVYNASKAAVHQLTKSLAAEWAPMGIRVNALAPGYVKTEMAPVDEPRFRRMWIEDAPMQRYATPEEVAASVVYLASDASSFCTGTVLVTDGGYTLH</sequence>
<proteinExistence type="inferred from homology"/>
<evidence type="ECO:0000256" key="1">
    <source>
        <dbReference type="ARBA" id="ARBA00006484"/>
    </source>
</evidence>
<dbReference type="PRINTS" id="PR00080">
    <property type="entry name" value="SDRFAMILY"/>
</dbReference>
<dbReference type="Gene3D" id="3.40.50.720">
    <property type="entry name" value="NAD(P)-binding Rossmann-like Domain"/>
    <property type="match status" value="1"/>
</dbReference>
<dbReference type="PANTHER" id="PTHR42760:SF115">
    <property type="entry name" value="3-OXOACYL-[ACYL-CARRIER-PROTEIN] REDUCTASE FABG"/>
    <property type="match status" value="1"/>
</dbReference>
<evidence type="ECO:0000256" key="2">
    <source>
        <dbReference type="ARBA" id="ARBA00023002"/>
    </source>
</evidence>
<dbReference type="InterPro" id="IPR020904">
    <property type="entry name" value="Sc_DH/Rdtase_CS"/>
</dbReference>
<dbReference type="InParanoid" id="A0A3N1HRJ8"/>
<dbReference type="PROSITE" id="PS00061">
    <property type="entry name" value="ADH_SHORT"/>
    <property type="match status" value="1"/>
</dbReference>
<reference evidence="3 4" key="1">
    <citation type="journal article" date="2015" name="Stand. Genomic Sci.">
        <title>Genomic Encyclopedia of Bacterial and Archaeal Type Strains, Phase III: the genomes of soil and plant-associated and newly described type strains.</title>
        <authorList>
            <person name="Whitman W.B."/>
            <person name="Woyke T."/>
            <person name="Klenk H.P."/>
            <person name="Zhou Y."/>
            <person name="Lilburn T.G."/>
            <person name="Beck B.J."/>
            <person name="De Vos P."/>
            <person name="Vandamme P."/>
            <person name="Eisen J.A."/>
            <person name="Garrity G."/>
            <person name="Hugenholtz P."/>
            <person name="Kyrpides N.C."/>
        </authorList>
    </citation>
    <scope>NUCLEOTIDE SEQUENCE [LARGE SCALE GENOMIC DNA]</scope>
    <source>
        <strain evidence="3 4">CECT 7306</strain>
    </source>
</reference>
<organism evidence="3 4">
    <name type="scientific">Pseudokineococcus lusitanus</name>
    <dbReference type="NCBI Taxonomy" id="763993"/>
    <lineage>
        <taxon>Bacteria</taxon>
        <taxon>Bacillati</taxon>
        <taxon>Actinomycetota</taxon>
        <taxon>Actinomycetes</taxon>
        <taxon>Kineosporiales</taxon>
        <taxon>Kineosporiaceae</taxon>
        <taxon>Pseudokineococcus</taxon>
    </lineage>
</organism>
<accession>A0A3N1HRJ8</accession>
<evidence type="ECO:0000313" key="4">
    <source>
        <dbReference type="Proteomes" id="UP000276232"/>
    </source>
</evidence>
<comment type="similarity">
    <text evidence="1">Belongs to the short-chain dehydrogenases/reductases (SDR) family.</text>
</comment>
<dbReference type="AlphaFoldDB" id="A0A3N1HRJ8"/>